<feature type="compositionally biased region" description="Basic and acidic residues" evidence="4">
    <location>
        <begin position="628"/>
        <end position="651"/>
    </location>
</feature>
<feature type="compositionally biased region" description="Basic and acidic residues" evidence="4">
    <location>
        <begin position="554"/>
        <end position="596"/>
    </location>
</feature>
<feature type="region of interest" description="Disordered" evidence="4">
    <location>
        <begin position="694"/>
        <end position="721"/>
    </location>
</feature>
<evidence type="ECO:0000256" key="3">
    <source>
        <dbReference type="ARBA" id="ARBA00022842"/>
    </source>
</evidence>
<feature type="compositionally biased region" description="Basic residues" evidence="4">
    <location>
        <begin position="524"/>
        <end position="553"/>
    </location>
</feature>
<proteinExistence type="predicted"/>
<feature type="region of interest" description="Disordered" evidence="4">
    <location>
        <begin position="389"/>
        <end position="473"/>
    </location>
</feature>
<feature type="compositionally biased region" description="Basic and acidic residues" evidence="4">
    <location>
        <begin position="389"/>
        <end position="431"/>
    </location>
</feature>
<evidence type="ECO:0000313" key="7">
    <source>
        <dbReference type="Proteomes" id="UP000719412"/>
    </source>
</evidence>
<reference evidence="6" key="2">
    <citation type="submission" date="2021-08" db="EMBL/GenBank/DDBJ databases">
        <authorList>
            <person name="Eriksson T."/>
        </authorList>
    </citation>
    <scope>NUCLEOTIDE SEQUENCE</scope>
    <source>
        <strain evidence="6">Stoneville</strain>
        <tissue evidence="6">Whole head</tissue>
    </source>
</reference>
<evidence type="ECO:0000259" key="5">
    <source>
        <dbReference type="Pfam" id="PF03828"/>
    </source>
</evidence>
<evidence type="ECO:0000256" key="1">
    <source>
        <dbReference type="ARBA" id="ARBA00022679"/>
    </source>
</evidence>
<feature type="domain" description="PAP-associated" evidence="5">
    <location>
        <begin position="76"/>
        <end position="143"/>
    </location>
</feature>
<dbReference type="Proteomes" id="UP000719412">
    <property type="component" value="Unassembled WGS sequence"/>
</dbReference>
<comment type="caution">
    <text evidence="6">The sequence shown here is derived from an EMBL/GenBank/DDBJ whole genome shotgun (WGS) entry which is preliminary data.</text>
</comment>
<feature type="compositionally biased region" description="Acidic residues" evidence="4">
    <location>
        <begin position="448"/>
        <end position="468"/>
    </location>
</feature>
<dbReference type="Gene3D" id="1.10.1410.10">
    <property type="match status" value="1"/>
</dbReference>
<feature type="compositionally biased region" description="Basic and acidic residues" evidence="4">
    <location>
        <begin position="703"/>
        <end position="721"/>
    </location>
</feature>
<feature type="compositionally biased region" description="Basic and acidic residues" evidence="4">
    <location>
        <begin position="1393"/>
        <end position="1402"/>
    </location>
</feature>
<keyword evidence="3" id="KW-0460">Magnesium</keyword>
<feature type="compositionally biased region" description="Polar residues" evidence="4">
    <location>
        <begin position="1372"/>
        <end position="1381"/>
    </location>
</feature>
<feature type="compositionally biased region" description="Basic and acidic residues" evidence="4">
    <location>
        <begin position="513"/>
        <end position="523"/>
    </location>
</feature>
<dbReference type="Pfam" id="PF03828">
    <property type="entry name" value="PAP_assoc"/>
    <property type="match status" value="1"/>
</dbReference>
<sequence>MIKFWAERCGLKKVNYFSSYALYMMVIFYLQQEPYSLPSVLELQRPTPPDIVDGWNGSFAPLDFESEALTHASMLDLVAGFFKFYSKFDYAGYVVAPYVGKGIEKTGFLKPFDLPGYYHAYSSQHQVFQVNVSICIQDPFEHSRNVSASVPHNCVGKFVVLCKHAAQMTTQSEKGLLYKLLMNMSSPLNEYAFLMKKDEERDEKEWIQSIKSTTSKLLKEVLHYDVTEMPSFGADHISYTCVGKWNVWENRVNIMKNLQSELPHDVSEIDKEIAVTTCIVKYFPKALQTWLVVNLTFKKNPCRMEFLAKSKTKCKVFLHVSHFIRVKLEECMEKGAVEVDDVANEAETEKMAEGEIQPVTEPAEVEENAPNTTVSEVSQVDNMIKTVEEIKSDEKNCDEKESSKQTESKDVGNDFDSVEKIQNKVSHDVKTSESVTNDVGEKSKTQEEGEIADEEEEEEEDVPADFFDDFSNQDFMDGLDIVDAWDEDTKVAETEAVVAEDSDKKSHSPIRFVSKDSRKSSEKRLKKQAKSRSRSPLRRHKRSDSHGRKRSKSKSRDKMRADVRRDPEKTRRDITRDKVKCAKDKEQKLVSDKLKIVETGLVPPGTEMEADLGTLLRDSKPQPTSPAEKPREARPAERRYSRRSGSREVRKTARYSRSPPIYRVRNREREPAYRVRRRTGSIDSNVSERELWIRSSRKRTRSRSRESQRTKQRKYEEEKKKKKTFLEEIRDKLNEVRPPVPQAPVQVMYGYSNGPQHQMPAPAPVPAPAPNQFFQVGNNPALQQYDQSFFIGEGYQNVMIPHPQVDFNMMGSAGNVVQQVPVGQVAPMQPAPTAVNLPPVPQQKALVSPKVSSDSVAKANEQKDNHMTDDIDKLFADKKISLSDFLTITAKCEGVPFFCFVVFSIVRFCQLLPAEDVYQARRTRLSAVVVVSAGSRCPEHLQKKIKVISRCQDAIKAMSEDRKFSGRLLVKPSTEGKNKSEVKYQSPLRRIPIVRFQFTSPAKACEEVDSFATVLDKILQKIGVLQEIVDLNESTESVAKVLANSAFSDEETAALTLKACLLNSKKPTDGVGCEECKKRKAIKHAEVGSQCAKETNSIGVQVNEEDLNPSRTPSKNESIAYLTPAQLLGKDKDKEAEKEKETAEVSEKMGEKMKVETKMSPSDRKKEKPKTPASRGGRGGFRKTLKDKPPYNFDMTGYEFLERRRPLLEDPRDFRNRYGGPVRFPRPFPDEVPPHILHLHQFREDANFTDFAQPLRGRNPNRPNLSIDLERTCLACKETRQPSRSPLEQAPADAGAVPEPPLRPPELIPLVPMFAEIIPDERGNCQRRGASTSCLRLFQGSTSPRDPLLGGKSRSHRSVRQVGGRSDLLDTSCRSGRSQRPTGLARIESGEIENGRTSDVRGDLLSPD</sequence>
<dbReference type="PANTHER" id="PTHR12271">
    <property type="entry name" value="POLY A POLYMERASE CID PAP -RELATED"/>
    <property type="match status" value="1"/>
</dbReference>
<keyword evidence="1" id="KW-0808">Transferase</keyword>
<feature type="region of interest" description="Disordered" evidence="4">
    <location>
        <begin position="1279"/>
        <end position="1302"/>
    </location>
</feature>
<feature type="region of interest" description="Disordered" evidence="4">
    <location>
        <begin position="1126"/>
        <end position="1188"/>
    </location>
</feature>
<dbReference type="GO" id="GO:0046872">
    <property type="term" value="F:metal ion binding"/>
    <property type="evidence" value="ECO:0007669"/>
    <property type="project" value="UniProtKB-KW"/>
</dbReference>
<accession>A0A8J6HCT9</accession>
<dbReference type="GO" id="GO:0050265">
    <property type="term" value="F:RNA uridylyltransferase activity"/>
    <property type="evidence" value="ECO:0007669"/>
    <property type="project" value="TreeGrafter"/>
</dbReference>
<gene>
    <name evidence="6" type="ORF">GEV33_006346</name>
</gene>
<protein>
    <recommendedName>
        <fullName evidence="5">PAP-associated domain-containing protein</fullName>
    </recommendedName>
</protein>
<keyword evidence="7" id="KW-1185">Reference proteome</keyword>
<reference evidence="6" key="1">
    <citation type="journal article" date="2020" name="J Insects Food Feed">
        <title>The yellow mealworm (Tenebrio molitor) genome: a resource for the emerging insects as food and feed industry.</title>
        <authorList>
            <person name="Eriksson T."/>
            <person name="Andere A."/>
            <person name="Kelstrup H."/>
            <person name="Emery V."/>
            <person name="Picard C."/>
        </authorList>
    </citation>
    <scope>NUCLEOTIDE SEQUENCE</scope>
    <source>
        <strain evidence="6">Stoneville</strain>
        <tissue evidence="6">Whole head</tissue>
    </source>
</reference>
<name>A0A8J6HCT9_TENMO</name>
<dbReference type="SUPFAM" id="SSF81631">
    <property type="entry name" value="PAP/OAS1 substrate-binding domain"/>
    <property type="match status" value="1"/>
</dbReference>
<evidence type="ECO:0000256" key="2">
    <source>
        <dbReference type="ARBA" id="ARBA00022723"/>
    </source>
</evidence>
<feature type="compositionally biased region" description="Basic and acidic residues" evidence="4">
    <location>
        <begin position="1129"/>
        <end position="1170"/>
    </location>
</feature>
<feature type="region of interest" description="Disordered" evidence="4">
    <location>
        <begin position="1337"/>
        <end position="1408"/>
    </location>
</feature>
<dbReference type="InterPro" id="IPR002058">
    <property type="entry name" value="PAP_assoc"/>
</dbReference>
<dbReference type="EMBL" id="JABDTM020021537">
    <property type="protein sequence ID" value="KAH0816445.1"/>
    <property type="molecule type" value="Genomic_DNA"/>
</dbReference>
<organism evidence="6 7">
    <name type="scientific">Tenebrio molitor</name>
    <name type="common">Yellow mealworm beetle</name>
    <dbReference type="NCBI Taxonomy" id="7067"/>
    <lineage>
        <taxon>Eukaryota</taxon>
        <taxon>Metazoa</taxon>
        <taxon>Ecdysozoa</taxon>
        <taxon>Arthropoda</taxon>
        <taxon>Hexapoda</taxon>
        <taxon>Insecta</taxon>
        <taxon>Pterygota</taxon>
        <taxon>Neoptera</taxon>
        <taxon>Endopterygota</taxon>
        <taxon>Coleoptera</taxon>
        <taxon>Polyphaga</taxon>
        <taxon>Cucujiformia</taxon>
        <taxon>Tenebrionidae</taxon>
        <taxon>Tenebrio</taxon>
    </lineage>
</organism>
<dbReference type="GO" id="GO:0031123">
    <property type="term" value="P:RNA 3'-end processing"/>
    <property type="evidence" value="ECO:0007669"/>
    <property type="project" value="TreeGrafter"/>
</dbReference>
<keyword evidence="2" id="KW-0479">Metal-binding</keyword>
<feature type="region of interest" description="Disordered" evidence="4">
    <location>
        <begin position="496"/>
        <end position="667"/>
    </location>
</feature>
<evidence type="ECO:0000256" key="4">
    <source>
        <dbReference type="SAM" id="MobiDB-lite"/>
    </source>
</evidence>
<dbReference type="PANTHER" id="PTHR12271:SF138">
    <property type="entry name" value="GH05885P"/>
    <property type="match status" value="1"/>
</dbReference>
<evidence type="ECO:0000313" key="6">
    <source>
        <dbReference type="EMBL" id="KAH0816445.1"/>
    </source>
</evidence>